<dbReference type="InterPro" id="IPR043129">
    <property type="entry name" value="ATPase_NBD"/>
</dbReference>
<evidence type="ECO:0000313" key="9">
    <source>
        <dbReference type="EMBL" id="NYF51798.1"/>
    </source>
</evidence>
<keyword evidence="2" id="KW-0547">Nucleotide-binding</keyword>
<dbReference type="Pfam" id="PF02782">
    <property type="entry name" value="FGGY_C"/>
    <property type="match status" value="1"/>
</dbReference>
<dbReference type="GO" id="GO:0005524">
    <property type="term" value="F:ATP binding"/>
    <property type="evidence" value="ECO:0007669"/>
    <property type="project" value="UniProtKB-KW"/>
</dbReference>
<dbReference type="GO" id="GO:0008741">
    <property type="term" value="F:ribulokinase activity"/>
    <property type="evidence" value="ECO:0007669"/>
    <property type="project" value="UniProtKB-EC"/>
</dbReference>
<evidence type="ECO:0000259" key="8">
    <source>
        <dbReference type="Pfam" id="PF02782"/>
    </source>
</evidence>
<reference evidence="9 10" key="1">
    <citation type="submission" date="2020-07" db="EMBL/GenBank/DDBJ databases">
        <title>Genomic Encyclopedia of Type Strains, Phase IV (KMG-V): Genome sequencing to study the core and pangenomes of soil and plant-associated prokaryotes.</title>
        <authorList>
            <person name="Whitman W."/>
        </authorList>
    </citation>
    <scope>NUCLEOTIDE SEQUENCE [LARGE SCALE GENOMIC DNA]</scope>
    <source>
        <strain evidence="9 10">M8UP30</strain>
    </source>
</reference>
<evidence type="ECO:0000256" key="4">
    <source>
        <dbReference type="ARBA" id="ARBA00022840"/>
    </source>
</evidence>
<protein>
    <submittedName>
        <fullName evidence="9">L-ribulokinase</fullName>
        <ecNumber evidence="9">2.7.1.16</ecNumber>
    </submittedName>
</protein>
<comment type="caution">
    <text evidence="9">The sequence shown here is derived from an EMBL/GenBank/DDBJ whole genome shotgun (WGS) entry which is preliminary data.</text>
</comment>
<gene>
    <name evidence="9" type="ORF">HDF12_002163</name>
</gene>
<organism evidence="9 10">
    <name type="scientific">Tunturiibacter lichenicola</name>
    <dbReference type="NCBI Taxonomy" id="2051959"/>
    <lineage>
        <taxon>Bacteria</taxon>
        <taxon>Pseudomonadati</taxon>
        <taxon>Acidobacteriota</taxon>
        <taxon>Terriglobia</taxon>
        <taxon>Terriglobales</taxon>
        <taxon>Acidobacteriaceae</taxon>
        <taxon>Tunturiibacter</taxon>
    </lineage>
</organism>
<dbReference type="PANTHER" id="PTHR43435">
    <property type="entry name" value="RIBULOKINASE"/>
    <property type="match status" value="1"/>
</dbReference>
<dbReference type="PIRSF" id="PIRSF000538">
    <property type="entry name" value="GlpK"/>
    <property type="match status" value="1"/>
</dbReference>
<dbReference type="EC" id="2.7.1.16" evidence="9"/>
<sequence>MRIVAGVDFGTLSTRVTLLDSKTGRIGTASAPYPLHRKREDPDFATQSHDDQMNALVQAMHKVLSETGIEGNTVEALALDTTGSSVIPVDTEMKPLDDYYLWCDHRAVKEAQQITKLAHARGLEAIQWCGGVYSHEWGFAKLLHWLRNNPEKRALFASAFEHCDMVAATLCGITSPQQAKRSVCALGHKWLWNPKWGGFPPQEFFTEIDPLFAGIREKLAGEVLTSDHLAGTLSPTWAERLGLSAGIPIPVGAFDAHWDAIGAGCREGDVVNVVGTSTCIIAMQSRTQIIPGVCGVVPGSVHPAYTGVEAGLSAVGDIFEAIARRACTDVQTLSEGLEEYRAGQTGLMRLSWDNGDRTVLVKSELGGITIGWNLLHTAQDELFAAIEGTAFHTRIILDRFAENGVPIKRIINAGGIPQNNATLNQVYADVLNKEVLVPDGIPTSIGSGIFAQLAAGIFPSIEDAQNHMCLKHKSFLPNPGNVALYEQLYRLYRGVYFAFGDDSTSPFRLAEVLPKLREYASRTHLENFKLPSAIEKP</sequence>
<dbReference type="InterPro" id="IPR018484">
    <property type="entry name" value="FGGY_N"/>
</dbReference>
<feature type="domain" description="Carbohydrate kinase FGGY C-terminal" evidence="8">
    <location>
        <begin position="271"/>
        <end position="448"/>
    </location>
</feature>
<dbReference type="CDD" id="cd07781">
    <property type="entry name" value="ASKHA_NBD_FGGY_L-RBK"/>
    <property type="match status" value="1"/>
</dbReference>
<keyword evidence="6" id="KW-0119">Carbohydrate metabolism</keyword>
<keyword evidence="1 9" id="KW-0808">Transferase</keyword>
<dbReference type="Proteomes" id="UP000534186">
    <property type="component" value="Unassembled WGS sequence"/>
</dbReference>
<feature type="domain" description="Carbohydrate kinase FGGY N-terminal" evidence="7">
    <location>
        <begin position="4"/>
        <end position="154"/>
    </location>
</feature>
<dbReference type="PANTHER" id="PTHR43435:SF4">
    <property type="entry name" value="FGGY CARBOHYDRATE KINASE DOMAIN-CONTAINING PROTEIN"/>
    <property type="match status" value="1"/>
</dbReference>
<evidence type="ECO:0000313" key="10">
    <source>
        <dbReference type="Proteomes" id="UP000534186"/>
    </source>
</evidence>
<evidence type="ECO:0000256" key="1">
    <source>
        <dbReference type="ARBA" id="ARBA00022679"/>
    </source>
</evidence>
<accession>A0A7Y9NLZ5</accession>
<dbReference type="GO" id="GO:0005737">
    <property type="term" value="C:cytoplasm"/>
    <property type="evidence" value="ECO:0007669"/>
    <property type="project" value="TreeGrafter"/>
</dbReference>
<dbReference type="InterPro" id="IPR005929">
    <property type="entry name" value="Ribulokinase"/>
</dbReference>
<evidence type="ECO:0000256" key="5">
    <source>
        <dbReference type="ARBA" id="ARBA00022935"/>
    </source>
</evidence>
<keyword evidence="4" id="KW-0067">ATP-binding</keyword>
<keyword evidence="5" id="KW-0054">Arabinose catabolism</keyword>
<evidence type="ECO:0000256" key="2">
    <source>
        <dbReference type="ARBA" id="ARBA00022741"/>
    </source>
</evidence>
<name>A0A7Y9NLZ5_9BACT</name>
<evidence type="ECO:0000259" key="7">
    <source>
        <dbReference type="Pfam" id="PF00370"/>
    </source>
</evidence>
<dbReference type="GO" id="GO:0019150">
    <property type="term" value="F:D-ribulokinase activity"/>
    <property type="evidence" value="ECO:0007669"/>
    <property type="project" value="TreeGrafter"/>
</dbReference>
<dbReference type="Gene3D" id="3.30.420.40">
    <property type="match status" value="2"/>
</dbReference>
<evidence type="ECO:0000256" key="6">
    <source>
        <dbReference type="ARBA" id="ARBA00023277"/>
    </source>
</evidence>
<proteinExistence type="predicted"/>
<dbReference type="InterPro" id="IPR018485">
    <property type="entry name" value="FGGY_C"/>
</dbReference>
<keyword evidence="3 9" id="KW-0418">Kinase</keyword>
<dbReference type="NCBIfam" id="NF003154">
    <property type="entry name" value="PRK04123.1"/>
    <property type="match status" value="1"/>
</dbReference>
<dbReference type="AlphaFoldDB" id="A0A7Y9NLZ5"/>
<dbReference type="SUPFAM" id="SSF53067">
    <property type="entry name" value="Actin-like ATPase domain"/>
    <property type="match status" value="2"/>
</dbReference>
<dbReference type="InterPro" id="IPR000577">
    <property type="entry name" value="Carb_kinase_FGGY"/>
</dbReference>
<dbReference type="EMBL" id="JACCCV010000001">
    <property type="protein sequence ID" value="NYF51798.1"/>
    <property type="molecule type" value="Genomic_DNA"/>
</dbReference>
<evidence type="ECO:0000256" key="3">
    <source>
        <dbReference type="ARBA" id="ARBA00022777"/>
    </source>
</evidence>
<dbReference type="Pfam" id="PF00370">
    <property type="entry name" value="FGGY_N"/>
    <property type="match status" value="1"/>
</dbReference>
<dbReference type="GO" id="GO:0019569">
    <property type="term" value="P:L-arabinose catabolic process to D-xylulose 5-phosphate"/>
    <property type="evidence" value="ECO:0007669"/>
    <property type="project" value="InterPro"/>
</dbReference>